<feature type="non-terminal residue" evidence="1">
    <location>
        <position position="355"/>
    </location>
</feature>
<protein>
    <submittedName>
        <fullName evidence="1">42138_t:CDS:1</fullName>
    </submittedName>
</protein>
<proteinExistence type="predicted"/>
<keyword evidence="2" id="KW-1185">Reference proteome</keyword>
<evidence type="ECO:0000313" key="2">
    <source>
        <dbReference type="Proteomes" id="UP000789901"/>
    </source>
</evidence>
<dbReference type="Proteomes" id="UP000789901">
    <property type="component" value="Unassembled WGS sequence"/>
</dbReference>
<sequence length="355" mass="41387">MTNSLSISTVQQHFECKICSTSYKTKKGLTCYQNTVQKYNIRREELYTLPLEAITQFKADLIHIIRNKLKAHFKQLGKQTISFPCLESLFFGVFEDHIHYFNSRNGSYKCFFQGPDAYAQLTGIFNNSNWGRKFFDNDQQTFVLLFDAQAEKEANCNLFNKISITISFERNKYPENNPFSLKQNNTKYTYNIINEGYYPPNSILHYTSSHNTGSSKTQYKIPDGYLVETKSNESSSKVANEYLRKKVSINCTRISGIHVFGLNAMDVKQECERKKKEKRLRSLKSFSMLSESMKTKHSHAFSLHLGKTFENESFKFYNPNDQPILQEIRFNVQDKNYLVDYCKEKGDQCINAFVK</sequence>
<reference evidence="1 2" key="1">
    <citation type="submission" date="2021-06" db="EMBL/GenBank/DDBJ databases">
        <authorList>
            <person name="Kallberg Y."/>
            <person name="Tangrot J."/>
            <person name="Rosling A."/>
        </authorList>
    </citation>
    <scope>NUCLEOTIDE SEQUENCE [LARGE SCALE GENOMIC DNA]</scope>
    <source>
        <strain evidence="1 2">120-4 pot B 10/14</strain>
    </source>
</reference>
<evidence type="ECO:0000313" key="1">
    <source>
        <dbReference type="EMBL" id="CAG8821881.1"/>
    </source>
</evidence>
<comment type="caution">
    <text evidence="1">The sequence shown here is derived from an EMBL/GenBank/DDBJ whole genome shotgun (WGS) entry which is preliminary data.</text>
</comment>
<accession>A0ABN7W8L1</accession>
<gene>
    <name evidence="1" type="ORF">GMARGA_LOCUS27939</name>
</gene>
<organism evidence="1 2">
    <name type="scientific">Gigaspora margarita</name>
    <dbReference type="NCBI Taxonomy" id="4874"/>
    <lineage>
        <taxon>Eukaryota</taxon>
        <taxon>Fungi</taxon>
        <taxon>Fungi incertae sedis</taxon>
        <taxon>Mucoromycota</taxon>
        <taxon>Glomeromycotina</taxon>
        <taxon>Glomeromycetes</taxon>
        <taxon>Diversisporales</taxon>
        <taxon>Gigasporaceae</taxon>
        <taxon>Gigaspora</taxon>
    </lineage>
</organism>
<name>A0ABN7W8L1_GIGMA</name>
<dbReference type="EMBL" id="CAJVQB010034931">
    <property type="protein sequence ID" value="CAG8821881.1"/>
    <property type="molecule type" value="Genomic_DNA"/>
</dbReference>